<gene>
    <name evidence="1" type="ORF">HPB47_019111</name>
</gene>
<comment type="caution">
    <text evidence="1">The sequence shown here is derived from an EMBL/GenBank/DDBJ whole genome shotgun (WGS) entry which is preliminary data.</text>
</comment>
<reference evidence="1 2" key="1">
    <citation type="journal article" date="2020" name="Cell">
        <title>Large-Scale Comparative Analyses of Tick Genomes Elucidate Their Genetic Diversity and Vector Capacities.</title>
        <authorList>
            <consortium name="Tick Genome and Microbiome Consortium (TIGMIC)"/>
            <person name="Jia N."/>
            <person name="Wang J."/>
            <person name="Shi W."/>
            <person name="Du L."/>
            <person name="Sun Y."/>
            <person name="Zhan W."/>
            <person name="Jiang J.F."/>
            <person name="Wang Q."/>
            <person name="Zhang B."/>
            <person name="Ji P."/>
            <person name="Bell-Sakyi L."/>
            <person name="Cui X.M."/>
            <person name="Yuan T.T."/>
            <person name="Jiang B.G."/>
            <person name="Yang W.F."/>
            <person name="Lam T.T."/>
            <person name="Chang Q.C."/>
            <person name="Ding S.J."/>
            <person name="Wang X.J."/>
            <person name="Zhu J.G."/>
            <person name="Ruan X.D."/>
            <person name="Zhao L."/>
            <person name="Wei J.T."/>
            <person name="Ye R.Z."/>
            <person name="Que T.C."/>
            <person name="Du C.H."/>
            <person name="Zhou Y.H."/>
            <person name="Cheng J.X."/>
            <person name="Dai P.F."/>
            <person name="Guo W.B."/>
            <person name="Han X.H."/>
            <person name="Huang E.J."/>
            <person name="Li L.F."/>
            <person name="Wei W."/>
            <person name="Gao Y.C."/>
            <person name="Liu J.Z."/>
            <person name="Shao H.Z."/>
            <person name="Wang X."/>
            <person name="Wang C.C."/>
            <person name="Yang T.C."/>
            <person name="Huo Q.B."/>
            <person name="Li W."/>
            <person name="Chen H.Y."/>
            <person name="Chen S.E."/>
            <person name="Zhou L.G."/>
            <person name="Ni X.B."/>
            <person name="Tian J.H."/>
            <person name="Sheng Y."/>
            <person name="Liu T."/>
            <person name="Pan Y.S."/>
            <person name="Xia L.Y."/>
            <person name="Li J."/>
            <person name="Zhao F."/>
            <person name="Cao W.C."/>
        </authorList>
    </citation>
    <scope>NUCLEOTIDE SEQUENCE [LARGE SCALE GENOMIC DNA]</scope>
    <source>
        <strain evidence="1">Iper-2018</strain>
    </source>
</reference>
<dbReference type="Proteomes" id="UP000805193">
    <property type="component" value="Unassembled WGS sequence"/>
</dbReference>
<sequence length="242" mass="27516">MIKSPQASLTQPFPAALASDYYSGLSEADKARYDAKLRVNGVDYGDPYRVDALEWTLKGRRWPPVTMINITVYLLFTPSRFTPDTLQAYKSLEAYNYFESGHVRDVRLWQPDRHELCFVRADVKPSQRATGLPHDAWVCLDHKTGQVYFGHCTCKARRTWSLCTNWTSASLECRAEPFQKSQIMCPGTSSSPTKPSSKKFAGNPQAVVLRSIPKMDDEDTDWPRRTNSPTHVLGKLMLILCY</sequence>
<proteinExistence type="predicted"/>
<accession>A0AC60QJW1</accession>
<organism evidence="1 2">
    <name type="scientific">Ixodes persulcatus</name>
    <name type="common">Taiga tick</name>
    <dbReference type="NCBI Taxonomy" id="34615"/>
    <lineage>
        <taxon>Eukaryota</taxon>
        <taxon>Metazoa</taxon>
        <taxon>Ecdysozoa</taxon>
        <taxon>Arthropoda</taxon>
        <taxon>Chelicerata</taxon>
        <taxon>Arachnida</taxon>
        <taxon>Acari</taxon>
        <taxon>Parasitiformes</taxon>
        <taxon>Ixodida</taxon>
        <taxon>Ixodoidea</taxon>
        <taxon>Ixodidae</taxon>
        <taxon>Ixodinae</taxon>
        <taxon>Ixodes</taxon>
    </lineage>
</organism>
<keyword evidence="2" id="KW-1185">Reference proteome</keyword>
<evidence type="ECO:0000313" key="1">
    <source>
        <dbReference type="EMBL" id="KAG0434430.1"/>
    </source>
</evidence>
<dbReference type="EMBL" id="JABSTQ010008505">
    <property type="protein sequence ID" value="KAG0434430.1"/>
    <property type="molecule type" value="Genomic_DNA"/>
</dbReference>
<name>A0AC60QJW1_IXOPE</name>
<evidence type="ECO:0000313" key="2">
    <source>
        <dbReference type="Proteomes" id="UP000805193"/>
    </source>
</evidence>
<protein>
    <submittedName>
        <fullName evidence="1">Uncharacterized protein</fullName>
    </submittedName>
</protein>